<feature type="region of interest" description="Disordered" evidence="1">
    <location>
        <begin position="1"/>
        <end position="165"/>
    </location>
</feature>
<name>A0A165HM77_9BASI</name>
<feature type="region of interest" description="Disordered" evidence="1">
    <location>
        <begin position="282"/>
        <end position="353"/>
    </location>
</feature>
<evidence type="ECO:0000313" key="2">
    <source>
        <dbReference type="EMBL" id="KZT59467.1"/>
    </source>
</evidence>
<feature type="compositionally biased region" description="Basic and acidic residues" evidence="1">
    <location>
        <begin position="11"/>
        <end position="27"/>
    </location>
</feature>
<feature type="region of interest" description="Disordered" evidence="1">
    <location>
        <begin position="412"/>
        <end position="466"/>
    </location>
</feature>
<dbReference type="AlphaFoldDB" id="A0A165HM77"/>
<proteinExistence type="predicted"/>
<dbReference type="Proteomes" id="UP000076842">
    <property type="component" value="Unassembled WGS sequence"/>
</dbReference>
<protein>
    <submittedName>
        <fullName evidence="2">Uncharacterized protein</fullName>
    </submittedName>
</protein>
<feature type="compositionally biased region" description="Polar residues" evidence="1">
    <location>
        <begin position="151"/>
        <end position="165"/>
    </location>
</feature>
<feature type="compositionally biased region" description="Low complexity" evidence="1">
    <location>
        <begin position="187"/>
        <end position="207"/>
    </location>
</feature>
<dbReference type="EMBL" id="KV423940">
    <property type="protein sequence ID" value="KZT59467.1"/>
    <property type="molecule type" value="Genomic_DNA"/>
</dbReference>
<keyword evidence="3" id="KW-1185">Reference proteome</keyword>
<feature type="compositionally biased region" description="Basic and acidic residues" evidence="1">
    <location>
        <begin position="62"/>
        <end position="77"/>
    </location>
</feature>
<organism evidence="2 3">
    <name type="scientific">Calocera cornea HHB12733</name>
    <dbReference type="NCBI Taxonomy" id="1353952"/>
    <lineage>
        <taxon>Eukaryota</taxon>
        <taxon>Fungi</taxon>
        <taxon>Dikarya</taxon>
        <taxon>Basidiomycota</taxon>
        <taxon>Agaricomycotina</taxon>
        <taxon>Dacrymycetes</taxon>
        <taxon>Dacrymycetales</taxon>
        <taxon>Dacrymycetaceae</taxon>
        <taxon>Calocera</taxon>
    </lineage>
</organism>
<feature type="compositionally biased region" description="Polar residues" evidence="1">
    <location>
        <begin position="220"/>
        <end position="230"/>
    </location>
</feature>
<sequence length="607" mass="66387">MPYIPHRPPAWRRDAPSSRQPQQEHDIPPLLDPNYRASGRGKRARGRASPTLSGGRASPAGRPDKRLRREDSWREHNFPPLHAGPSRPHYSERAMPPAPQSRNDWSWGDRPPSGPRAWKRSDVAAGSKTNDVWDWGENEDTRAASDWPASPMQSPYSTTMQSPHSATREVFMDTAASVVDHDELHPPRSVTSPRRSVTSPTPSSTRSHSTEHSRSTVRSNVPNTPNQTQKPAAGLVNGVAMLVGNDWGFEEGEGPARVGEWQEGYVPFQAARRSGGEDWIDPVAGGGWEAQQQEQDPLQDGAPEWEVTPVWEDGPVRDVEPESEEDDSHDPNDPDSGTPPSSTPLVNPSDLPYGVPKIVYNDVEKLEEICASEEKYIGLAAAFTDKARVDAVILATSEVIVLVNISDKLDAEERDAENPTPEDTITSQAEEQEASQPHADGQDTAEVQTDEQDTSESEASATEPDNKPRLRELLTIILGRLSPTNIAVELGRQALCIHRDLGIHVNGVDLSSTLSGTTRMFYAPEQLALLAVGHPHQKTLTELGRVLGDRAKREDGPGPMTAAVAAALFAQLFATGRDFDMEKIVQLDTRHLLDGVSLAFIAHRGGC</sequence>
<dbReference type="InParanoid" id="A0A165HM77"/>
<feature type="compositionally biased region" description="Low complexity" evidence="1">
    <location>
        <begin position="334"/>
        <end position="344"/>
    </location>
</feature>
<dbReference type="STRING" id="1353952.A0A165HM77"/>
<reference evidence="2 3" key="1">
    <citation type="journal article" date="2016" name="Mol. Biol. Evol.">
        <title>Comparative Genomics of Early-Diverging Mushroom-Forming Fungi Provides Insights into the Origins of Lignocellulose Decay Capabilities.</title>
        <authorList>
            <person name="Nagy L.G."/>
            <person name="Riley R."/>
            <person name="Tritt A."/>
            <person name="Adam C."/>
            <person name="Daum C."/>
            <person name="Floudas D."/>
            <person name="Sun H."/>
            <person name="Yadav J.S."/>
            <person name="Pangilinan J."/>
            <person name="Larsson K.H."/>
            <person name="Matsuura K."/>
            <person name="Barry K."/>
            <person name="Labutti K."/>
            <person name="Kuo R."/>
            <person name="Ohm R.A."/>
            <person name="Bhattacharya S.S."/>
            <person name="Shirouzu T."/>
            <person name="Yoshinaga Y."/>
            <person name="Martin F.M."/>
            <person name="Grigoriev I.V."/>
            <person name="Hibbett D.S."/>
        </authorList>
    </citation>
    <scope>NUCLEOTIDE SEQUENCE [LARGE SCALE GENOMIC DNA]</scope>
    <source>
        <strain evidence="2 3">HHB12733</strain>
    </source>
</reference>
<accession>A0A165HM77</accession>
<evidence type="ECO:0000256" key="1">
    <source>
        <dbReference type="SAM" id="MobiDB-lite"/>
    </source>
</evidence>
<feature type="region of interest" description="Disordered" evidence="1">
    <location>
        <begin position="179"/>
        <end position="234"/>
    </location>
</feature>
<evidence type="ECO:0000313" key="3">
    <source>
        <dbReference type="Proteomes" id="UP000076842"/>
    </source>
</evidence>
<gene>
    <name evidence="2" type="ORF">CALCODRAFT_191352</name>
</gene>